<evidence type="ECO:0000313" key="1">
    <source>
        <dbReference type="EMBL" id="KAJ6414548.1"/>
    </source>
</evidence>
<dbReference type="Proteomes" id="UP001162972">
    <property type="component" value="Chromosome 3"/>
</dbReference>
<reference evidence="1 2" key="1">
    <citation type="journal article" date="2023" name="Int. J. Mol. Sci.">
        <title>De Novo Assembly and Annotation of 11 Diverse Shrub Willow (Salix) Genomes Reveals Novel Gene Organization in Sex-Linked Regions.</title>
        <authorList>
            <person name="Hyden B."/>
            <person name="Feng K."/>
            <person name="Yates T.B."/>
            <person name="Jawdy S."/>
            <person name="Cereghino C."/>
            <person name="Smart L.B."/>
            <person name="Muchero W."/>
        </authorList>
    </citation>
    <scope>NUCLEOTIDE SEQUENCE [LARGE SCALE GENOMIC DNA]</scope>
    <source>
        <tissue evidence="1">Shoot tip</tissue>
    </source>
</reference>
<keyword evidence="2" id="KW-1185">Reference proteome</keyword>
<dbReference type="AlphaFoldDB" id="A0AAD6K047"/>
<proteinExistence type="predicted"/>
<dbReference type="EMBL" id="JAPFFJ010000012">
    <property type="protein sequence ID" value="KAJ6414548.1"/>
    <property type="molecule type" value="Genomic_DNA"/>
</dbReference>
<comment type="caution">
    <text evidence="1">The sequence shown here is derived from an EMBL/GenBank/DDBJ whole genome shotgun (WGS) entry which is preliminary data.</text>
</comment>
<sequence>MAYPDGLFPRGTLPASFSGPLEEKYATVGAGLYRGTSRAGRMVAVGFLYRDREEIKSIYEVPGQVS</sequence>
<gene>
    <name evidence="1" type="ORF">OIU84_003529</name>
</gene>
<organism evidence="1 2">
    <name type="scientific">Salix udensis</name>
    <dbReference type="NCBI Taxonomy" id="889485"/>
    <lineage>
        <taxon>Eukaryota</taxon>
        <taxon>Viridiplantae</taxon>
        <taxon>Streptophyta</taxon>
        <taxon>Embryophyta</taxon>
        <taxon>Tracheophyta</taxon>
        <taxon>Spermatophyta</taxon>
        <taxon>Magnoliopsida</taxon>
        <taxon>eudicotyledons</taxon>
        <taxon>Gunneridae</taxon>
        <taxon>Pentapetalae</taxon>
        <taxon>rosids</taxon>
        <taxon>fabids</taxon>
        <taxon>Malpighiales</taxon>
        <taxon>Salicaceae</taxon>
        <taxon>Saliceae</taxon>
        <taxon>Salix</taxon>
    </lineage>
</organism>
<accession>A0AAD6K047</accession>
<protein>
    <submittedName>
        <fullName evidence="1">Uncharacterized protein</fullName>
    </submittedName>
</protein>
<evidence type="ECO:0000313" key="2">
    <source>
        <dbReference type="Proteomes" id="UP001162972"/>
    </source>
</evidence>
<name>A0AAD6K047_9ROSI</name>